<organism evidence="1 2">
    <name type="scientific">Actinoplanes philippinensis</name>
    <dbReference type="NCBI Taxonomy" id="35752"/>
    <lineage>
        <taxon>Bacteria</taxon>
        <taxon>Bacillati</taxon>
        <taxon>Actinomycetota</taxon>
        <taxon>Actinomycetes</taxon>
        <taxon>Micromonosporales</taxon>
        <taxon>Micromonosporaceae</taxon>
        <taxon>Actinoplanes</taxon>
    </lineage>
</organism>
<dbReference type="RefSeq" id="WP_177320101.1">
    <property type="nucleotide sequence ID" value="NZ_BOMT01000073.1"/>
</dbReference>
<evidence type="ECO:0000313" key="2">
    <source>
        <dbReference type="Proteomes" id="UP000199645"/>
    </source>
</evidence>
<dbReference type="AlphaFoldDB" id="A0A1I2LDP6"/>
<sequence length="50" mass="4773">MPDRAGHHTVLGLVLLGTGIGAGSRSAACTVLGLVLFGTGIGAGVRSAAL</sequence>
<evidence type="ECO:0000313" key="1">
    <source>
        <dbReference type="EMBL" id="SFF76668.1"/>
    </source>
</evidence>
<dbReference type="EMBL" id="FONV01000021">
    <property type="protein sequence ID" value="SFF76668.1"/>
    <property type="molecule type" value="Genomic_DNA"/>
</dbReference>
<name>A0A1I2LDP6_9ACTN</name>
<reference evidence="1 2" key="1">
    <citation type="submission" date="2016-10" db="EMBL/GenBank/DDBJ databases">
        <authorList>
            <person name="de Groot N.N."/>
        </authorList>
    </citation>
    <scope>NUCLEOTIDE SEQUENCE [LARGE SCALE GENOMIC DNA]</scope>
    <source>
        <strain evidence="1 2">DSM 43019</strain>
    </source>
</reference>
<gene>
    <name evidence="1" type="ORF">SAMN05421541_12129</name>
</gene>
<proteinExistence type="predicted"/>
<protein>
    <submittedName>
        <fullName evidence="1">Uncharacterized protein</fullName>
    </submittedName>
</protein>
<dbReference type="Proteomes" id="UP000199645">
    <property type="component" value="Unassembled WGS sequence"/>
</dbReference>
<accession>A0A1I2LDP6</accession>
<keyword evidence="2" id="KW-1185">Reference proteome</keyword>